<feature type="domain" description="OmpR/PhoB-type" evidence="3">
    <location>
        <begin position="9"/>
        <end position="107"/>
    </location>
</feature>
<accession>A0A418X781</accession>
<keyword evidence="5" id="KW-1185">Reference proteome</keyword>
<dbReference type="InterPro" id="IPR036388">
    <property type="entry name" value="WH-like_DNA-bd_sf"/>
</dbReference>
<dbReference type="CDD" id="cd00383">
    <property type="entry name" value="trans_reg_C"/>
    <property type="match status" value="1"/>
</dbReference>
<name>A0A418X781_9BURK</name>
<evidence type="ECO:0000256" key="1">
    <source>
        <dbReference type="ARBA" id="ARBA00023125"/>
    </source>
</evidence>
<dbReference type="OrthoDB" id="9811542at2"/>
<proteinExistence type="predicted"/>
<dbReference type="InterPro" id="IPR001867">
    <property type="entry name" value="OmpR/PhoB-type_DNA-bd"/>
</dbReference>
<evidence type="ECO:0000313" key="5">
    <source>
        <dbReference type="Proteomes" id="UP000284006"/>
    </source>
</evidence>
<organism evidence="4 5">
    <name type="scientific">Massilia cavernae</name>
    <dbReference type="NCBI Taxonomy" id="2320864"/>
    <lineage>
        <taxon>Bacteria</taxon>
        <taxon>Pseudomonadati</taxon>
        <taxon>Pseudomonadota</taxon>
        <taxon>Betaproteobacteria</taxon>
        <taxon>Burkholderiales</taxon>
        <taxon>Oxalobacteraceae</taxon>
        <taxon>Telluria group</taxon>
        <taxon>Massilia</taxon>
    </lineage>
</organism>
<dbReference type="InterPro" id="IPR058852">
    <property type="entry name" value="HTH_77"/>
</dbReference>
<dbReference type="Pfam" id="PF00486">
    <property type="entry name" value="Trans_reg_C"/>
    <property type="match status" value="1"/>
</dbReference>
<dbReference type="CDD" id="cd00009">
    <property type="entry name" value="AAA"/>
    <property type="match status" value="1"/>
</dbReference>
<dbReference type="EMBL" id="QYUP01000201">
    <property type="protein sequence ID" value="RJG08213.1"/>
    <property type="molecule type" value="Genomic_DNA"/>
</dbReference>
<dbReference type="Gene3D" id="1.10.10.10">
    <property type="entry name" value="Winged helix-like DNA-binding domain superfamily/Winged helix DNA-binding domain"/>
    <property type="match status" value="1"/>
</dbReference>
<dbReference type="Proteomes" id="UP000284006">
    <property type="component" value="Unassembled WGS sequence"/>
</dbReference>
<dbReference type="GO" id="GO:0003677">
    <property type="term" value="F:DNA binding"/>
    <property type="evidence" value="ECO:0007669"/>
    <property type="project" value="UniProtKB-UniRule"/>
</dbReference>
<dbReference type="InterPro" id="IPR003593">
    <property type="entry name" value="AAA+_ATPase"/>
</dbReference>
<dbReference type="PROSITE" id="PS51755">
    <property type="entry name" value="OMPR_PHOB"/>
    <property type="match status" value="1"/>
</dbReference>
<protein>
    <recommendedName>
        <fullName evidence="3">OmpR/PhoB-type domain-containing protein</fullName>
    </recommendedName>
</protein>
<dbReference type="SMART" id="SM00382">
    <property type="entry name" value="AAA"/>
    <property type="match status" value="1"/>
</dbReference>
<dbReference type="Pfam" id="PF25872">
    <property type="entry name" value="HTH_77"/>
    <property type="match status" value="1"/>
</dbReference>
<dbReference type="PRINTS" id="PR00364">
    <property type="entry name" value="DISEASERSIST"/>
</dbReference>
<dbReference type="GO" id="GO:0000160">
    <property type="term" value="P:phosphorelay signal transduction system"/>
    <property type="evidence" value="ECO:0007669"/>
    <property type="project" value="InterPro"/>
</dbReference>
<dbReference type="PANTHER" id="PTHR47691">
    <property type="entry name" value="REGULATOR-RELATED"/>
    <property type="match status" value="1"/>
</dbReference>
<gene>
    <name evidence="4" type="ORF">D3872_25010</name>
</gene>
<evidence type="ECO:0000259" key="3">
    <source>
        <dbReference type="PROSITE" id="PS51755"/>
    </source>
</evidence>
<dbReference type="AlphaFoldDB" id="A0A418X781"/>
<dbReference type="InterPro" id="IPR049945">
    <property type="entry name" value="AAA_22"/>
</dbReference>
<keyword evidence="1 2" id="KW-0238">DNA-binding</keyword>
<reference evidence="4 5" key="1">
    <citation type="submission" date="2018-09" db="EMBL/GenBank/DDBJ databases">
        <authorList>
            <person name="Zhu H."/>
        </authorList>
    </citation>
    <scope>NUCLEOTIDE SEQUENCE [LARGE SCALE GENOMIC DNA]</scope>
    <source>
        <strain evidence="4 5">K1S02-61</strain>
    </source>
</reference>
<feature type="DNA-binding region" description="OmpR/PhoB-type" evidence="2">
    <location>
        <begin position="9"/>
        <end position="107"/>
    </location>
</feature>
<dbReference type="GO" id="GO:0016887">
    <property type="term" value="F:ATP hydrolysis activity"/>
    <property type="evidence" value="ECO:0007669"/>
    <property type="project" value="InterPro"/>
</dbReference>
<dbReference type="InterPro" id="IPR016032">
    <property type="entry name" value="Sig_transdc_resp-reg_C-effctor"/>
</dbReference>
<evidence type="ECO:0000313" key="4">
    <source>
        <dbReference type="EMBL" id="RJG08213.1"/>
    </source>
</evidence>
<dbReference type="PANTHER" id="PTHR47691:SF3">
    <property type="entry name" value="HTH-TYPE TRANSCRIPTIONAL REGULATOR RV0890C-RELATED"/>
    <property type="match status" value="1"/>
</dbReference>
<dbReference type="GO" id="GO:0006355">
    <property type="term" value="P:regulation of DNA-templated transcription"/>
    <property type="evidence" value="ECO:0007669"/>
    <property type="project" value="InterPro"/>
</dbReference>
<dbReference type="Gene3D" id="3.40.50.300">
    <property type="entry name" value="P-loop containing nucleotide triphosphate hydrolases"/>
    <property type="match status" value="1"/>
</dbReference>
<evidence type="ECO:0000256" key="2">
    <source>
        <dbReference type="PROSITE-ProRule" id="PRU01091"/>
    </source>
</evidence>
<sequence>MSDPNSSSADSYLFGPFCLTPVHRSLAAHGNRVALNDRSFDALLCLLERAGEVVPVKDLLARVWPNASVDESNLRVCMSALRKALRVDTTGADYIQNVVGRGYCFVGRVAHPRGRSASADRQHSAGMVGRASLVALVRADLQERRLVSLVGPGGIGKTTLARAVVQMADPGLPVHFVDLASLDAPSLLPSALVAEFRLPILHANPMAALLAHLRTQKVLIVLDSCERLTEALGPLVEKILHATFEVRILATSREPLRAEVERVHRLPPLEVPSAESKLTSSAMLSYSAVQLFVERAGAVDGSFAFSDSNAASVGAICRRLDGIPLALELAAARIEHFGVAGVEARLTDRFGLLTRGKRTALRRHQTLRATLDWSYETLPPEEQKLLIAVAIFNGRFTLDDASAISVRDASGCFDLHGTLERLLEKSLLSAGSGSGSAGSTYLLLDTTRAYCREKLQLSGNYAECARSHAALCRACLEQARVDLGSLSRSDWLNRYAAAIVEIRAALEWAFGGNGDVEMGAGITIASAPLWHQLAMLAEYRTWLARALDVTDAVLQARQALQLTLELGHALMHSGGILQHRDCAAVFETALELAEQTGDRADILRALWGAFVDRMYCGDYRRGLQFAERYGESHSVAGPSEVAHSCLMALAFHYNGEHAQVGAHVDRVLAARVSERRSVLHSNFQIDQRVLMLALRARTEWMQGNSVAALHLADACIEEALEVGHGISTGYALAVTASIALWAGDLRAARRYIDLLGETARASSLPNSGFWRLCLDTALGLRTGDVAEGPEVLGALLANPMCGPLHIDVLGTLDRRLVSPLAIARAENGFAGASTPEILRLHGENILLRASPGGMADAEASFRLAIACARTQTALAWEVRASLSLARLLIAQRRGAEAGELLGQLCGRGDAIGDNTDLAEIHRLMNSVPS</sequence>
<dbReference type="InterPro" id="IPR027417">
    <property type="entry name" value="P-loop_NTPase"/>
</dbReference>
<dbReference type="SUPFAM" id="SSF52540">
    <property type="entry name" value="P-loop containing nucleoside triphosphate hydrolases"/>
    <property type="match status" value="1"/>
</dbReference>
<dbReference type="SUPFAM" id="SSF46894">
    <property type="entry name" value="C-terminal effector domain of the bipartite response regulators"/>
    <property type="match status" value="1"/>
</dbReference>
<comment type="caution">
    <text evidence="4">The sequence shown here is derived from an EMBL/GenBank/DDBJ whole genome shotgun (WGS) entry which is preliminary data.</text>
</comment>
<dbReference type="SMART" id="SM00862">
    <property type="entry name" value="Trans_reg_C"/>
    <property type="match status" value="1"/>
</dbReference>
<dbReference type="Pfam" id="PF13401">
    <property type="entry name" value="AAA_22"/>
    <property type="match status" value="1"/>
</dbReference>